<dbReference type="EMBL" id="HBUF01273388">
    <property type="protein sequence ID" value="CAG6685781.1"/>
    <property type="molecule type" value="Transcribed_RNA"/>
</dbReference>
<name>A0A8D8TC83_9HEMI</name>
<dbReference type="EMBL" id="HBUF01273387">
    <property type="protein sequence ID" value="CAG6685780.1"/>
    <property type="molecule type" value="Transcribed_RNA"/>
</dbReference>
<dbReference type="EMBL" id="HBUF01273386">
    <property type="protein sequence ID" value="CAG6685779.1"/>
    <property type="molecule type" value="Transcribed_RNA"/>
</dbReference>
<sequence>MSSKTVVTRTATINAKGVKLCRVRKDTQQRMNVVTQIARIIREPVPAANVKLIIIWYRPVLNAWSLKCLVVEIAFTGHFLTNFDSKTKQKTTASAVQIQFPNGPNSA</sequence>
<reference evidence="1" key="1">
    <citation type="submission" date="2021-05" db="EMBL/GenBank/DDBJ databases">
        <authorList>
            <person name="Alioto T."/>
            <person name="Alioto T."/>
            <person name="Gomez Garrido J."/>
        </authorList>
    </citation>
    <scope>NUCLEOTIDE SEQUENCE</scope>
</reference>
<evidence type="ECO:0000313" key="1">
    <source>
        <dbReference type="EMBL" id="CAG6685780.1"/>
    </source>
</evidence>
<accession>A0A8D8TC83</accession>
<protein>
    <submittedName>
        <fullName evidence="1">Uncharacterized protein</fullName>
    </submittedName>
</protein>
<proteinExistence type="predicted"/>
<dbReference type="AlphaFoldDB" id="A0A8D8TC83"/>
<organism evidence="1">
    <name type="scientific">Cacopsylla melanoneura</name>
    <dbReference type="NCBI Taxonomy" id="428564"/>
    <lineage>
        <taxon>Eukaryota</taxon>
        <taxon>Metazoa</taxon>
        <taxon>Ecdysozoa</taxon>
        <taxon>Arthropoda</taxon>
        <taxon>Hexapoda</taxon>
        <taxon>Insecta</taxon>
        <taxon>Pterygota</taxon>
        <taxon>Neoptera</taxon>
        <taxon>Paraneoptera</taxon>
        <taxon>Hemiptera</taxon>
        <taxon>Sternorrhyncha</taxon>
        <taxon>Psylloidea</taxon>
        <taxon>Psyllidae</taxon>
        <taxon>Psyllinae</taxon>
        <taxon>Cacopsylla</taxon>
    </lineage>
</organism>